<sequence length="93" mass="10159">MYSGIPPYTCAGSLVLSRIPMCHMQILTPVQDPDMLHAKPCAGNPYAGAAFPQCQPFLIPIQAPNASHTKSLHVYRLPKSQIIAYARAALRQL</sequence>
<comment type="caution">
    <text evidence="1">The sequence shown here is derived from an EMBL/GenBank/DDBJ whole genome shotgun (WGS) entry which is preliminary data.</text>
</comment>
<name>A0A9Q3EJF4_9BASI</name>
<dbReference type="AlphaFoldDB" id="A0A9Q3EJF4"/>
<evidence type="ECO:0000313" key="1">
    <source>
        <dbReference type="EMBL" id="MBW0522359.1"/>
    </source>
</evidence>
<keyword evidence="2" id="KW-1185">Reference proteome</keyword>
<dbReference type="EMBL" id="AVOT02029507">
    <property type="protein sequence ID" value="MBW0522359.1"/>
    <property type="molecule type" value="Genomic_DNA"/>
</dbReference>
<evidence type="ECO:0000313" key="2">
    <source>
        <dbReference type="Proteomes" id="UP000765509"/>
    </source>
</evidence>
<accession>A0A9Q3EJF4</accession>
<dbReference type="Proteomes" id="UP000765509">
    <property type="component" value="Unassembled WGS sequence"/>
</dbReference>
<proteinExistence type="predicted"/>
<reference evidence="1" key="1">
    <citation type="submission" date="2021-03" db="EMBL/GenBank/DDBJ databases">
        <title>Draft genome sequence of rust myrtle Austropuccinia psidii MF-1, a brazilian biotype.</title>
        <authorList>
            <person name="Quecine M.C."/>
            <person name="Pachon D.M.R."/>
            <person name="Bonatelli M.L."/>
            <person name="Correr F.H."/>
            <person name="Franceschini L.M."/>
            <person name="Leite T.F."/>
            <person name="Margarido G.R.A."/>
            <person name="Almeida C.A."/>
            <person name="Ferrarezi J.A."/>
            <person name="Labate C.A."/>
        </authorList>
    </citation>
    <scope>NUCLEOTIDE SEQUENCE</scope>
    <source>
        <strain evidence="1">MF-1</strain>
    </source>
</reference>
<protein>
    <submittedName>
        <fullName evidence="1">Uncharacterized protein</fullName>
    </submittedName>
</protein>
<gene>
    <name evidence="1" type="ORF">O181_062074</name>
</gene>
<organism evidence="1 2">
    <name type="scientific">Austropuccinia psidii MF-1</name>
    <dbReference type="NCBI Taxonomy" id="1389203"/>
    <lineage>
        <taxon>Eukaryota</taxon>
        <taxon>Fungi</taxon>
        <taxon>Dikarya</taxon>
        <taxon>Basidiomycota</taxon>
        <taxon>Pucciniomycotina</taxon>
        <taxon>Pucciniomycetes</taxon>
        <taxon>Pucciniales</taxon>
        <taxon>Sphaerophragmiaceae</taxon>
        <taxon>Austropuccinia</taxon>
    </lineage>
</organism>